<comment type="caution">
    <text evidence="4">The sequence shown here is derived from an EMBL/GenBank/DDBJ whole genome shotgun (WGS) entry which is preliminary data.</text>
</comment>
<dbReference type="InterPro" id="IPR050767">
    <property type="entry name" value="Sel1_AlgK"/>
</dbReference>
<dbReference type="SMART" id="SM00671">
    <property type="entry name" value="SEL1"/>
    <property type="match status" value="11"/>
</dbReference>
<gene>
    <name evidence="4" type="ORF">INT45_013445</name>
</gene>
<reference evidence="4 5" key="1">
    <citation type="submission" date="2020-12" db="EMBL/GenBank/DDBJ databases">
        <title>Metabolic potential, ecology and presence of endohyphal bacteria is reflected in genomic diversity of Mucoromycotina.</title>
        <authorList>
            <person name="Muszewska A."/>
            <person name="Okrasinska A."/>
            <person name="Steczkiewicz K."/>
            <person name="Drgas O."/>
            <person name="Orlowska M."/>
            <person name="Perlinska-Lenart U."/>
            <person name="Aleksandrzak-Piekarczyk T."/>
            <person name="Szatraj K."/>
            <person name="Zielenkiewicz U."/>
            <person name="Pilsyk S."/>
            <person name="Malc E."/>
            <person name="Mieczkowski P."/>
            <person name="Kruszewska J.S."/>
            <person name="Biernat P."/>
            <person name="Pawlowska J."/>
        </authorList>
    </citation>
    <scope>NUCLEOTIDE SEQUENCE [LARGE SCALE GENOMIC DNA]</scope>
    <source>
        <strain evidence="4 5">CBS 142.35</strain>
    </source>
</reference>
<name>A0A8H7VPG4_9FUNG</name>
<evidence type="ECO:0000313" key="4">
    <source>
        <dbReference type="EMBL" id="KAG2223988.1"/>
    </source>
</evidence>
<accession>A0A8H7VPG4</accession>
<protein>
    <submittedName>
        <fullName evidence="4">Uncharacterized protein</fullName>
    </submittedName>
</protein>
<sequence length="956" mass="107847">MVATRKRLLCLSSIAAILLSSRSLASDELAESSTTPDDQHTLHAQVEQHHDSSTTINPEEQGTVMVMFGGCGMWREIICLIINYGVKLYIGQLLYRVALQYLNAIENSASITAKGGDQLSGSTNAFDSALTAVRTIVSGFWTTNNDKDSDEKKKEKDKFTMTKVSPTIENSERLRIATTMLEKAGMTYGNDDALFLLAEINFYSKYTHPRNYSAAFDYYYELASVGNATAQQMIGFMYATGLGNVVERDQAQALLYHTFAAHGGDTTAEMTLGYRHLLGIGTEQKCEDAIYYYQRVAEKAINYYLSGPPGGYAPPLPKIRLSDEVGGVYGYGASVMTDKRYRPNSATSERTVSIEEVLQYWRYLAQTKGDFEAQLMLGQIYYQGTRSIRQDFQEAHHFFEQVIDKLPSGKITEAFLNNKRGRAVGQAAGYLGKMYRRGEGVDVDPERAYQWFYLGSELNDSISQNGLGMMHLEGVVVPKSRDKAIEYFKRAVNQDNPDAQVNLAIEYVNQESTLPNAIRLFTLAAEAKHPLAQWYLAQLHQAGIGLNPSCQVAVSFYKSIAERCDWHNPTVETAYNDYMNGDTESALLHYMLAAERGYEIAQSNVAYILDTDTQLLSVKNMFGLTEAPSRDQDSEQYALIYWSRSANQNNVDSRVKMGDYYFRGIGTEIDYEKAAACYQIAAEIELSPMAMWNLGWMYENGLGVIKDFHLAKRFYDNALSMNPDAYLPVKLSLAKLYLRYYWGWITRTEVGQDLMHESKTSGGGGGAADVDSNKDESIVIDRTRANHHRAADNAAAKAAQEVRRRQEIEAYEYERAHWEISSEEELRRKYSKHLKRLEREESDDFMDPNFGRSDYSDDDDDNDDYSEEDELIESLMILGLCLLVGWLVYMRQFRFGNNNNNNPNNVVNNNNNNQEIPAGQRHPRSPVPPPTSATPNIQPNQDPSQTIPHNNNNNNN</sequence>
<dbReference type="SUPFAM" id="SSF81901">
    <property type="entry name" value="HCP-like"/>
    <property type="match status" value="4"/>
</dbReference>
<dbReference type="InterPro" id="IPR011990">
    <property type="entry name" value="TPR-like_helical_dom_sf"/>
</dbReference>
<organism evidence="4 5">
    <name type="scientific">Circinella minor</name>
    <dbReference type="NCBI Taxonomy" id="1195481"/>
    <lineage>
        <taxon>Eukaryota</taxon>
        <taxon>Fungi</taxon>
        <taxon>Fungi incertae sedis</taxon>
        <taxon>Mucoromycota</taxon>
        <taxon>Mucoromycotina</taxon>
        <taxon>Mucoromycetes</taxon>
        <taxon>Mucorales</taxon>
        <taxon>Lichtheimiaceae</taxon>
        <taxon>Circinella</taxon>
    </lineage>
</organism>
<feature type="compositionally biased region" description="Low complexity" evidence="2">
    <location>
        <begin position="900"/>
        <end position="913"/>
    </location>
</feature>
<dbReference type="InterPro" id="IPR006597">
    <property type="entry name" value="Sel1-like"/>
</dbReference>
<dbReference type="Gene3D" id="1.25.40.10">
    <property type="entry name" value="Tetratricopeptide repeat domain"/>
    <property type="match status" value="3"/>
</dbReference>
<evidence type="ECO:0000256" key="2">
    <source>
        <dbReference type="SAM" id="MobiDB-lite"/>
    </source>
</evidence>
<comment type="similarity">
    <text evidence="1">Belongs to the sel-1 family.</text>
</comment>
<feature type="region of interest" description="Disordered" evidence="2">
    <location>
        <begin position="842"/>
        <end position="865"/>
    </location>
</feature>
<dbReference type="PANTHER" id="PTHR11102:SF147">
    <property type="entry name" value="SEL1L ADAPTOR SUBUNIT OF ERAD E3 UBIQUITIN LIGASE"/>
    <property type="match status" value="1"/>
</dbReference>
<feature type="signal peptide" evidence="3">
    <location>
        <begin position="1"/>
        <end position="25"/>
    </location>
</feature>
<proteinExistence type="inferred from homology"/>
<dbReference type="GO" id="GO:0005789">
    <property type="term" value="C:endoplasmic reticulum membrane"/>
    <property type="evidence" value="ECO:0007669"/>
    <property type="project" value="TreeGrafter"/>
</dbReference>
<evidence type="ECO:0000313" key="5">
    <source>
        <dbReference type="Proteomes" id="UP000646827"/>
    </source>
</evidence>
<dbReference type="PANTHER" id="PTHR11102">
    <property type="entry name" value="SEL-1-LIKE PROTEIN"/>
    <property type="match status" value="1"/>
</dbReference>
<dbReference type="Pfam" id="PF08238">
    <property type="entry name" value="Sel1"/>
    <property type="match status" value="11"/>
</dbReference>
<dbReference type="EMBL" id="JAEPRB010000051">
    <property type="protein sequence ID" value="KAG2223988.1"/>
    <property type="molecule type" value="Genomic_DNA"/>
</dbReference>
<dbReference type="AlphaFoldDB" id="A0A8H7VPG4"/>
<keyword evidence="3" id="KW-0732">Signal</keyword>
<feature type="chain" id="PRO_5033988732" evidence="3">
    <location>
        <begin position="26"/>
        <end position="956"/>
    </location>
</feature>
<keyword evidence="5" id="KW-1185">Reference proteome</keyword>
<feature type="compositionally biased region" description="Polar residues" evidence="2">
    <location>
        <begin position="933"/>
        <end position="949"/>
    </location>
</feature>
<evidence type="ECO:0000256" key="1">
    <source>
        <dbReference type="ARBA" id="ARBA00038101"/>
    </source>
</evidence>
<dbReference type="Proteomes" id="UP000646827">
    <property type="component" value="Unassembled WGS sequence"/>
</dbReference>
<dbReference type="OrthoDB" id="27934at2759"/>
<dbReference type="GO" id="GO:0036503">
    <property type="term" value="P:ERAD pathway"/>
    <property type="evidence" value="ECO:0007669"/>
    <property type="project" value="TreeGrafter"/>
</dbReference>
<feature type="region of interest" description="Disordered" evidence="2">
    <location>
        <begin position="900"/>
        <end position="956"/>
    </location>
</feature>
<evidence type="ECO:0000256" key="3">
    <source>
        <dbReference type="SAM" id="SignalP"/>
    </source>
</evidence>
<feature type="compositionally biased region" description="Acidic residues" evidence="2">
    <location>
        <begin position="856"/>
        <end position="865"/>
    </location>
</feature>